<dbReference type="GO" id="GO:0004180">
    <property type="term" value="F:carboxypeptidase activity"/>
    <property type="evidence" value="ECO:0007669"/>
    <property type="project" value="UniProtKB-KW"/>
</dbReference>
<dbReference type="SUPFAM" id="SSF49464">
    <property type="entry name" value="Carboxypeptidase regulatory domain-like"/>
    <property type="match status" value="1"/>
</dbReference>
<keyword evidence="1" id="KW-0645">Protease</keyword>
<dbReference type="InterPro" id="IPR043741">
    <property type="entry name" value="DUF5686"/>
</dbReference>
<dbReference type="Gene3D" id="2.60.40.1120">
    <property type="entry name" value="Carboxypeptidase-like, regulatory domain"/>
    <property type="match status" value="1"/>
</dbReference>
<dbReference type="AlphaFoldDB" id="A0A9X3BEW5"/>
<evidence type="ECO:0000313" key="2">
    <source>
        <dbReference type="Proteomes" id="UP001155483"/>
    </source>
</evidence>
<dbReference type="RefSeq" id="WP_279295269.1">
    <property type="nucleotide sequence ID" value="NZ_JAOTIF010000001.1"/>
</dbReference>
<reference evidence="1" key="1">
    <citation type="submission" date="2022-09" db="EMBL/GenBank/DDBJ databases">
        <authorList>
            <person name="Yuan C."/>
            <person name="Ke Z."/>
        </authorList>
    </citation>
    <scope>NUCLEOTIDE SEQUENCE</scope>
    <source>
        <strain evidence="1">LB-8</strain>
    </source>
</reference>
<organism evidence="1 2">
    <name type="scientific">Paraflavisolibacter caeni</name>
    <dbReference type="NCBI Taxonomy" id="2982496"/>
    <lineage>
        <taxon>Bacteria</taxon>
        <taxon>Pseudomonadati</taxon>
        <taxon>Bacteroidota</taxon>
        <taxon>Chitinophagia</taxon>
        <taxon>Chitinophagales</taxon>
        <taxon>Chitinophagaceae</taxon>
        <taxon>Paraflavisolibacter</taxon>
    </lineage>
</organism>
<dbReference type="Pfam" id="PF13715">
    <property type="entry name" value="CarbopepD_reg_2"/>
    <property type="match status" value="1"/>
</dbReference>
<gene>
    <name evidence="1" type="ORF">OCK74_01800</name>
</gene>
<dbReference type="Pfam" id="PF18939">
    <property type="entry name" value="DUF5686"/>
    <property type="match status" value="1"/>
</dbReference>
<keyword evidence="1" id="KW-0378">Hydrolase</keyword>
<keyword evidence="1" id="KW-0121">Carboxypeptidase</keyword>
<proteinExistence type="predicted"/>
<keyword evidence="2" id="KW-1185">Reference proteome</keyword>
<accession>A0A9X3BEW5</accession>
<dbReference type="EMBL" id="JAOTIF010000001">
    <property type="protein sequence ID" value="MCU7547824.1"/>
    <property type="molecule type" value="Genomic_DNA"/>
</dbReference>
<reference evidence="1" key="2">
    <citation type="submission" date="2023-04" db="EMBL/GenBank/DDBJ databases">
        <title>Paracnuella aquatica gen. nov., sp. nov., a member of the family Chitinophagaceae isolated from a hot spring.</title>
        <authorList>
            <person name="Wang C."/>
        </authorList>
    </citation>
    <scope>NUCLEOTIDE SEQUENCE</scope>
    <source>
        <strain evidence="1">LB-8</strain>
    </source>
</reference>
<protein>
    <submittedName>
        <fullName evidence="1">DUF5686 and carboxypeptidase regulatory-like domain-containing protein</fullName>
    </submittedName>
</protein>
<dbReference type="Proteomes" id="UP001155483">
    <property type="component" value="Unassembled WGS sequence"/>
</dbReference>
<evidence type="ECO:0000313" key="1">
    <source>
        <dbReference type="EMBL" id="MCU7547824.1"/>
    </source>
</evidence>
<dbReference type="InterPro" id="IPR008969">
    <property type="entry name" value="CarboxyPept-like_regulatory"/>
</dbReference>
<sequence>MRRNWRDLCMYKYLLFFIILLSAVNVEAQIFKVHGKIVNSKQEPLPYVTIRVKETQAGLMTRQDGSYELNLAAGNYHLALSMIGYKNMEVPLIVNDNLQKDITLEEESQNLSEVVVKAKVRDRAEEIMRQIIRKKDSIQAAAGAYSCKVYIKAVQETSGSKDQEQVTSSLKNDNDWQGMSMAEILLQLDKEGENKIREERLAVKKGGNTKRLFYQSVTEGDFNFYDNLVKVPTISPTPFVSPISYNGLVAYKFKTIKVQRFGKHRIYTFSVKPLQVTNATIEGELTVSDSAWVVLHARFRFPKYHLQEFDFFEVEQDFSFVNNTAWMLTRQQFTYKTGSSRKTYAGQTEVTYYDHQLNKRFDKRHFTNELSATAAEAYERDTTYWQTVRSRPLTDKEAIFSHYQDSMQQVALSNVYLDSVDKLINKITWKKLGFFGQSFHDHRKERTWHLSPLITLYKPFAFGGGRLSAFAYYSKTFSSRKNLNVNTDLSYGIRNGDVNGNIELSRMYNPYNRGVFRMSAGRDFAFIYEGDAWINMIKRNNIYLNNYIGAGHGIEIINGLVLNTDAQIAFRRSVNEYKTGKLVDSLLGDRLDLDNNSAITFQPYNAVYSKVKLQYTPAQRYRREPKEKVILGSKLPTFYVQWEKGISGIASSKIDFDYLEFGVEQMMNLGLLGVSKYTIKSGEYLNTTDLRLIDYKFQRRGDPLMFMNPHKAFQSLDSTFPVFKRFYEGHIFHEFNGLFLNKIPLFKKLQLREVGGGGFLYAQERNLTYAELFVGIERAFESPFNPLDKFKIGVYVVGAAANQFRNPVQFKVGFTTWDKRRNRWF</sequence>
<name>A0A9X3BEW5_9BACT</name>
<comment type="caution">
    <text evidence="1">The sequence shown here is derived from an EMBL/GenBank/DDBJ whole genome shotgun (WGS) entry which is preliminary data.</text>
</comment>